<dbReference type="InterPro" id="IPR009057">
    <property type="entry name" value="Homeodomain-like_sf"/>
</dbReference>
<organism evidence="5 6">
    <name type="scientific">Mycolicibacterium neoaurum VKM Ac-1815D</name>
    <dbReference type="NCBI Taxonomy" id="700508"/>
    <lineage>
        <taxon>Bacteria</taxon>
        <taxon>Bacillati</taxon>
        <taxon>Actinomycetota</taxon>
        <taxon>Actinomycetes</taxon>
        <taxon>Mycobacteriales</taxon>
        <taxon>Mycobacteriaceae</taxon>
        <taxon>Mycolicibacterium</taxon>
    </lineage>
</organism>
<dbReference type="GO" id="GO:0000976">
    <property type="term" value="F:transcription cis-regulatory region binding"/>
    <property type="evidence" value="ECO:0007669"/>
    <property type="project" value="TreeGrafter"/>
</dbReference>
<dbReference type="InterPro" id="IPR049397">
    <property type="entry name" value="EthR_C"/>
</dbReference>
<dbReference type="InterPro" id="IPR036271">
    <property type="entry name" value="Tet_transcr_reg_TetR-rel_C_sf"/>
</dbReference>
<evidence type="ECO:0000256" key="2">
    <source>
        <dbReference type="PROSITE-ProRule" id="PRU00335"/>
    </source>
</evidence>
<dbReference type="EMBL" id="CP006936">
    <property type="protein sequence ID" value="AHC26069.1"/>
    <property type="molecule type" value="Genomic_DNA"/>
</dbReference>
<protein>
    <submittedName>
        <fullName evidence="5">TetR family transcriptional regulator</fullName>
    </submittedName>
</protein>
<dbReference type="PROSITE" id="PS50977">
    <property type="entry name" value="HTH_TETR_2"/>
    <property type="match status" value="1"/>
</dbReference>
<reference evidence="5 6" key="1">
    <citation type="journal article" date="2014" name="Genome Announc.">
        <title>Complete Genome Sequence of Sterol-Transforming Mycobacterium neoaurum Strain VKM Ac-1815D.</title>
        <authorList>
            <person name="Shtratnikova V.Y."/>
            <person name="Bragin E.Y."/>
            <person name="Dovbnya D.V."/>
            <person name="Pekov Y.A."/>
            <person name="Schelkunov M.I."/>
            <person name="Strizhov N."/>
            <person name="Ivashina T.V."/>
            <person name="Ashapkin V.V."/>
            <person name="Donova M.V."/>
        </authorList>
    </citation>
    <scope>NUCLEOTIDE SEQUENCE [LARGE SCALE GENOMIC DNA]</scope>
    <source>
        <strain evidence="5 6">VKM Ac-1815D</strain>
    </source>
</reference>
<gene>
    <name evidence="5" type="ORF">D174_16415</name>
</gene>
<dbReference type="Pfam" id="PF00440">
    <property type="entry name" value="TetR_N"/>
    <property type="match status" value="1"/>
</dbReference>
<dbReference type="SUPFAM" id="SSF48498">
    <property type="entry name" value="Tetracyclin repressor-like, C-terminal domain"/>
    <property type="match status" value="1"/>
</dbReference>
<dbReference type="KEGG" id="mne:D174_16415"/>
<keyword evidence="6" id="KW-1185">Reference proteome</keyword>
<dbReference type="PANTHER" id="PTHR30055">
    <property type="entry name" value="HTH-TYPE TRANSCRIPTIONAL REGULATOR RUTR"/>
    <property type="match status" value="1"/>
</dbReference>
<evidence type="ECO:0000256" key="3">
    <source>
        <dbReference type="SAM" id="MobiDB-lite"/>
    </source>
</evidence>
<dbReference type="InterPro" id="IPR001647">
    <property type="entry name" value="HTH_TetR"/>
</dbReference>
<dbReference type="InterPro" id="IPR050109">
    <property type="entry name" value="HTH-type_TetR-like_transc_reg"/>
</dbReference>
<evidence type="ECO:0000259" key="4">
    <source>
        <dbReference type="PROSITE" id="PS50977"/>
    </source>
</evidence>
<proteinExistence type="predicted"/>
<evidence type="ECO:0000313" key="5">
    <source>
        <dbReference type="EMBL" id="AHC26069.1"/>
    </source>
</evidence>
<keyword evidence="1 2" id="KW-0238">DNA-binding</keyword>
<name>V5XFA0_MYCNE</name>
<dbReference type="HOGENOM" id="CLU_069356_32_0_11"/>
<dbReference type="Gene3D" id="1.10.357.10">
    <property type="entry name" value="Tetracycline Repressor, domain 2"/>
    <property type="match status" value="1"/>
</dbReference>
<dbReference type="AlphaFoldDB" id="V5XFA0"/>
<dbReference type="RefSeq" id="WP_023985885.1">
    <property type="nucleotide sequence ID" value="NC_023036.2"/>
</dbReference>
<dbReference type="SUPFAM" id="SSF46689">
    <property type="entry name" value="Homeodomain-like"/>
    <property type="match status" value="1"/>
</dbReference>
<dbReference type="Pfam" id="PF21313">
    <property type="entry name" value="EthR_C"/>
    <property type="match status" value="1"/>
</dbReference>
<dbReference type="Gene3D" id="1.10.10.60">
    <property type="entry name" value="Homeodomain-like"/>
    <property type="match status" value="1"/>
</dbReference>
<accession>V5XFA0</accession>
<evidence type="ECO:0000256" key="1">
    <source>
        <dbReference type="ARBA" id="ARBA00023125"/>
    </source>
</evidence>
<dbReference type="GeneID" id="43451055"/>
<feature type="region of interest" description="Disordered" evidence="3">
    <location>
        <begin position="1"/>
        <end position="24"/>
    </location>
</feature>
<dbReference type="GO" id="GO:0003700">
    <property type="term" value="F:DNA-binding transcription factor activity"/>
    <property type="evidence" value="ECO:0007669"/>
    <property type="project" value="TreeGrafter"/>
</dbReference>
<dbReference type="eggNOG" id="COG1309">
    <property type="taxonomic scope" value="Bacteria"/>
</dbReference>
<evidence type="ECO:0000313" key="6">
    <source>
        <dbReference type="Proteomes" id="UP000018763"/>
    </source>
</evidence>
<dbReference type="PANTHER" id="PTHR30055:SF184">
    <property type="entry name" value="HTH-TYPE TRANSCRIPTIONAL REGULATOR ETHR"/>
    <property type="match status" value="1"/>
</dbReference>
<sequence>MPADAAKATRRRNPGRPQPRGEHRRHRLLAVLAEHLEHQSLADISVAAVAEEAGLARSAFYFYFSSKNEAVTHLLGEIFDTQIDEASRVISRPGDPRVNLSESLHLAVQSWVTQRRRFLAMLDARDADPETREIWEAWLRRYEDFVAGYIDEHRSTAPIPSRELAHSLISLNALTLERHLRGTGLASAESVHAALEHIWVNAIYGEPTSTIDRSSR</sequence>
<feature type="DNA-binding region" description="H-T-H motif" evidence="2">
    <location>
        <begin position="45"/>
        <end position="64"/>
    </location>
</feature>
<feature type="domain" description="HTH tetR-type" evidence="4">
    <location>
        <begin position="22"/>
        <end position="82"/>
    </location>
</feature>
<dbReference type="Proteomes" id="UP000018763">
    <property type="component" value="Chromosome"/>
</dbReference>